<organism evidence="1 2">
    <name type="scientific">Ignavibacterium album (strain DSM 19864 / JCM 16511 / NBRC 101810 / Mat9-16)</name>
    <dbReference type="NCBI Taxonomy" id="945713"/>
    <lineage>
        <taxon>Bacteria</taxon>
        <taxon>Pseudomonadati</taxon>
        <taxon>Ignavibacteriota</taxon>
        <taxon>Ignavibacteria</taxon>
        <taxon>Ignavibacteriales</taxon>
        <taxon>Ignavibacteriaceae</taxon>
        <taxon>Ignavibacterium</taxon>
    </lineage>
</organism>
<name>I0AHC8_IGNAJ</name>
<keyword evidence="2" id="KW-1185">Reference proteome</keyword>
<sequence length="65" mass="7136">MQTLKTKAARILGITFFVFVVFISGNLPTNAEPTNPCNDICSNQANRPCIYIVGHGMCYGVGIWE</sequence>
<dbReference type="STRING" id="945713.IALB_0673"/>
<protein>
    <submittedName>
        <fullName evidence="1">Uncharacterized protein</fullName>
    </submittedName>
</protein>
<evidence type="ECO:0000313" key="2">
    <source>
        <dbReference type="Proteomes" id="UP000007394"/>
    </source>
</evidence>
<accession>I0AHC8</accession>
<dbReference type="Proteomes" id="UP000007394">
    <property type="component" value="Chromosome"/>
</dbReference>
<proteinExistence type="predicted"/>
<evidence type="ECO:0000313" key="1">
    <source>
        <dbReference type="EMBL" id="AFH48385.1"/>
    </source>
</evidence>
<reference evidence="1 2" key="1">
    <citation type="journal article" date="2012" name="Front. Microbiol.">
        <title>Complete genome of Ignavibacterium album, a metabolically versatile, flagellated, facultative anaerobe from the phylum Chlorobi.</title>
        <authorList>
            <person name="Liu Z."/>
            <person name="Frigaard N.-U."/>
            <person name="Vogl K."/>
            <person name="Iino T."/>
            <person name="Ohkuma M."/>
            <person name="Overmann J."/>
            <person name="Bryant D.A."/>
        </authorList>
    </citation>
    <scope>NUCLEOTIDE SEQUENCE [LARGE SCALE GENOMIC DNA]</scope>
    <source>
        <strain evidence="2">DSM 19864 / JCM 16511 / NBRC 101810 / Mat9-16</strain>
    </source>
</reference>
<dbReference type="KEGG" id="ial:IALB_0673"/>
<dbReference type="AlphaFoldDB" id="I0AHC8"/>
<dbReference type="HOGENOM" id="CLU_2843971_0_0_10"/>
<dbReference type="EMBL" id="CP003418">
    <property type="protein sequence ID" value="AFH48385.1"/>
    <property type="molecule type" value="Genomic_DNA"/>
</dbReference>
<gene>
    <name evidence="1" type="ordered locus">IALB_0673</name>
</gene>